<name>A0A3P7XUF5_9TREM</name>
<evidence type="ECO:0000313" key="2">
    <source>
        <dbReference type="Proteomes" id="UP000277204"/>
    </source>
</evidence>
<protein>
    <submittedName>
        <fullName evidence="1">Uncharacterized protein</fullName>
    </submittedName>
</protein>
<proteinExistence type="predicted"/>
<dbReference type="AlphaFoldDB" id="A0A3P7XUF5"/>
<dbReference type="EMBL" id="UZAI01003292">
    <property type="protein sequence ID" value="VDO78650.1"/>
    <property type="molecule type" value="Genomic_DNA"/>
</dbReference>
<evidence type="ECO:0000313" key="1">
    <source>
        <dbReference type="EMBL" id="VDO78650.1"/>
    </source>
</evidence>
<sequence length="74" mass="8861">MIHFFNSLDLTNYTTDWTSLTNFKIIVRFIKNRSMTIYNLYLNRNSTYIYRIDIKEGKNTNLNKCCSKKKVALL</sequence>
<reference evidence="1 2" key="1">
    <citation type="submission" date="2018-11" db="EMBL/GenBank/DDBJ databases">
        <authorList>
            <consortium name="Pathogen Informatics"/>
        </authorList>
    </citation>
    <scope>NUCLEOTIDE SEQUENCE [LARGE SCALE GENOMIC DNA]</scope>
    <source>
        <strain evidence="1 2">Zambia</strain>
    </source>
</reference>
<keyword evidence="2" id="KW-1185">Reference proteome</keyword>
<organism evidence="1 2">
    <name type="scientific">Schistosoma margrebowiei</name>
    <dbReference type="NCBI Taxonomy" id="48269"/>
    <lineage>
        <taxon>Eukaryota</taxon>
        <taxon>Metazoa</taxon>
        <taxon>Spiralia</taxon>
        <taxon>Lophotrochozoa</taxon>
        <taxon>Platyhelminthes</taxon>
        <taxon>Trematoda</taxon>
        <taxon>Digenea</taxon>
        <taxon>Strigeidida</taxon>
        <taxon>Schistosomatoidea</taxon>
        <taxon>Schistosomatidae</taxon>
        <taxon>Schistosoma</taxon>
    </lineage>
</organism>
<dbReference type="Proteomes" id="UP000277204">
    <property type="component" value="Unassembled WGS sequence"/>
</dbReference>
<gene>
    <name evidence="1" type="ORF">SMRZ_LOCUS7898</name>
</gene>
<accession>A0A3P7XUF5</accession>